<dbReference type="Proteomes" id="UP001203665">
    <property type="component" value="Unassembled WGS sequence"/>
</dbReference>
<comment type="caution">
    <text evidence="6">The sequence shown here is derived from an EMBL/GenBank/DDBJ whole genome shotgun (WGS) entry which is preliminary data.</text>
</comment>
<evidence type="ECO:0000256" key="3">
    <source>
        <dbReference type="ARBA" id="ARBA00022842"/>
    </source>
</evidence>
<evidence type="ECO:0000313" key="6">
    <source>
        <dbReference type="EMBL" id="MCM2674909.1"/>
    </source>
</evidence>
<evidence type="ECO:0000259" key="5">
    <source>
        <dbReference type="PROSITE" id="PS51462"/>
    </source>
</evidence>
<dbReference type="InterPro" id="IPR020084">
    <property type="entry name" value="NUDIX_hydrolase_CS"/>
</dbReference>
<evidence type="ECO:0000256" key="1">
    <source>
        <dbReference type="ARBA" id="ARBA00001946"/>
    </source>
</evidence>
<dbReference type="InterPro" id="IPR015797">
    <property type="entry name" value="NUDIX_hydrolase-like_dom_sf"/>
</dbReference>
<dbReference type="PROSITE" id="PS00893">
    <property type="entry name" value="NUDIX_BOX"/>
    <property type="match status" value="1"/>
</dbReference>
<dbReference type="PRINTS" id="PR00502">
    <property type="entry name" value="NUDIXFAMILY"/>
</dbReference>
<keyword evidence="7" id="KW-1185">Reference proteome</keyword>
<organism evidence="6 7">
    <name type="scientific">Alkalicoccobacillus plakortidis</name>
    <dbReference type="NCBI Taxonomy" id="444060"/>
    <lineage>
        <taxon>Bacteria</taxon>
        <taxon>Bacillati</taxon>
        <taxon>Bacillota</taxon>
        <taxon>Bacilli</taxon>
        <taxon>Bacillales</taxon>
        <taxon>Bacillaceae</taxon>
        <taxon>Alkalicoccobacillus</taxon>
    </lineage>
</organism>
<dbReference type="InterPro" id="IPR000086">
    <property type="entry name" value="NUDIX_hydrolase_dom"/>
</dbReference>
<evidence type="ECO:0000256" key="2">
    <source>
        <dbReference type="ARBA" id="ARBA00022801"/>
    </source>
</evidence>
<dbReference type="PROSITE" id="PS51462">
    <property type="entry name" value="NUDIX"/>
    <property type="match status" value="1"/>
</dbReference>
<feature type="domain" description="Nudix hydrolase" evidence="5">
    <location>
        <begin position="2"/>
        <end position="129"/>
    </location>
</feature>
<dbReference type="InterPro" id="IPR020476">
    <property type="entry name" value="Nudix_hydrolase"/>
</dbReference>
<comment type="similarity">
    <text evidence="4">Belongs to the Nudix hydrolase family.</text>
</comment>
<dbReference type="EMBL" id="JAMQJY010000001">
    <property type="protein sequence ID" value="MCM2674909.1"/>
    <property type="molecule type" value="Genomic_DNA"/>
</dbReference>
<proteinExistence type="inferred from homology"/>
<evidence type="ECO:0000313" key="7">
    <source>
        <dbReference type="Proteomes" id="UP001203665"/>
    </source>
</evidence>
<dbReference type="GO" id="GO:0016787">
    <property type="term" value="F:hydrolase activity"/>
    <property type="evidence" value="ECO:0007669"/>
    <property type="project" value="UniProtKB-KW"/>
</dbReference>
<dbReference type="Pfam" id="PF00293">
    <property type="entry name" value="NUDIX"/>
    <property type="match status" value="1"/>
</dbReference>
<sequence>MKRLQVVYSFIFDDQSGKVLLVKNKNHNTWSLPGGRVENVETLSEAAIREVREETGLSVEITQVLSLDELFVDGHHAILTTFQAAIKSGELLIQDIETIEEAEWVDLQTANEKIPLYNGMERFLKDAVPYTFHGELDIR</sequence>
<evidence type="ECO:0000256" key="4">
    <source>
        <dbReference type="RuleBase" id="RU003476"/>
    </source>
</evidence>
<dbReference type="SUPFAM" id="SSF55811">
    <property type="entry name" value="Nudix"/>
    <property type="match status" value="1"/>
</dbReference>
<keyword evidence="3" id="KW-0460">Magnesium</keyword>
<reference evidence="6" key="1">
    <citation type="submission" date="2022-06" db="EMBL/GenBank/DDBJ databases">
        <title>Alkalicoccobacillus porphyridii sp. nov., isolated from a marine red alga, Porphyridium purpureum and reclassification of Shouchella plakortidis and Shouchella gibsonii as Alkalicoccobacillus plakortidis comb. nov. and Alkalicoccobacillus gibsonii comb. nov.</title>
        <authorList>
            <person name="Kim K.H."/>
            <person name="Lee J.K."/>
            <person name="Han D.M."/>
            <person name="Baek J.H."/>
            <person name="Jeon C.O."/>
        </authorList>
    </citation>
    <scope>NUCLEOTIDE SEQUENCE</scope>
    <source>
        <strain evidence="6">DSM 19153</strain>
    </source>
</reference>
<dbReference type="PANTHER" id="PTHR43046:SF12">
    <property type="entry name" value="GDP-MANNOSE MANNOSYL HYDROLASE"/>
    <property type="match status" value="1"/>
</dbReference>
<name>A0ABT0XI83_9BACI</name>
<dbReference type="PANTHER" id="PTHR43046">
    <property type="entry name" value="GDP-MANNOSE MANNOSYL HYDROLASE"/>
    <property type="match status" value="1"/>
</dbReference>
<dbReference type="CDD" id="cd02883">
    <property type="entry name" value="NUDIX_Hydrolase"/>
    <property type="match status" value="1"/>
</dbReference>
<gene>
    <name evidence="6" type="ORF">NDM98_04935</name>
</gene>
<dbReference type="RefSeq" id="WP_251605040.1">
    <property type="nucleotide sequence ID" value="NZ_JAMQJY010000001.1"/>
</dbReference>
<keyword evidence="2 4" id="KW-0378">Hydrolase</keyword>
<comment type="cofactor">
    <cofactor evidence="1">
        <name>Mg(2+)</name>
        <dbReference type="ChEBI" id="CHEBI:18420"/>
    </cofactor>
</comment>
<accession>A0ABT0XI83</accession>
<dbReference type="Gene3D" id="3.90.79.10">
    <property type="entry name" value="Nucleoside Triphosphate Pyrophosphohydrolase"/>
    <property type="match status" value="1"/>
</dbReference>
<protein>
    <submittedName>
        <fullName evidence="6">NUDIX hydrolase</fullName>
    </submittedName>
</protein>